<sequence length="159" mass="18577">MPPKFKRNLSHEDLASAKDVEKAELLGNDSNDEDDFFLTGPTSQTRTVRFKDDKIEKVQGQVNEVAEVMKENITRVIERGDKLSDLQEQSESLNSTANYFRQSSRRLHRNMWWREMKFQSLCDRQKSRPPEMLLFLTKVLTIPKFNFEIRGSDLCCPFG</sequence>
<name>T1J7R9_STRMM</name>
<dbReference type="AlphaFoldDB" id="T1J7R9"/>
<dbReference type="InterPro" id="IPR042855">
    <property type="entry name" value="V_SNARE_CC"/>
</dbReference>
<evidence type="ECO:0000259" key="2">
    <source>
        <dbReference type="PROSITE" id="PS50892"/>
    </source>
</evidence>
<dbReference type="Proteomes" id="UP000014500">
    <property type="component" value="Unassembled WGS sequence"/>
</dbReference>
<feature type="domain" description="V-SNARE coiled-coil homology" evidence="2">
    <location>
        <begin position="54"/>
        <end position="114"/>
    </location>
</feature>
<dbReference type="GO" id="GO:0016192">
    <property type="term" value="P:vesicle-mediated transport"/>
    <property type="evidence" value="ECO:0007669"/>
    <property type="project" value="InterPro"/>
</dbReference>
<dbReference type="eggNOG" id="KOG0860">
    <property type="taxonomic scope" value="Eukaryota"/>
</dbReference>
<evidence type="ECO:0000256" key="1">
    <source>
        <dbReference type="PROSITE-ProRule" id="PRU00290"/>
    </source>
</evidence>
<accession>T1J7R9</accession>
<keyword evidence="1" id="KW-0175">Coiled coil</keyword>
<dbReference type="HOGENOM" id="CLU_149550_0_0_1"/>
<dbReference type="STRING" id="126957.T1J7R9"/>
<dbReference type="PANTHER" id="PTHR46897">
    <property type="entry name" value="VESICLE-ASSOCIATED MEMBRANE PROTEIN 4"/>
    <property type="match status" value="1"/>
</dbReference>
<dbReference type="GO" id="GO:0090161">
    <property type="term" value="P:Golgi ribbon formation"/>
    <property type="evidence" value="ECO:0007669"/>
    <property type="project" value="InterPro"/>
</dbReference>
<dbReference type="EnsemblMetazoa" id="SMAR009724-RA">
    <property type="protein sequence ID" value="SMAR009724-PA"/>
    <property type="gene ID" value="SMAR009724"/>
</dbReference>
<dbReference type="InterPro" id="IPR042887">
    <property type="entry name" value="VAMP4"/>
</dbReference>
<dbReference type="GO" id="GO:0016020">
    <property type="term" value="C:membrane"/>
    <property type="evidence" value="ECO:0007669"/>
    <property type="project" value="InterPro"/>
</dbReference>
<reference evidence="4" key="1">
    <citation type="submission" date="2011-05" db="EMBL/GenBank/DDBJ databases">
        <authorList>
            <person name="Richards S.R."/>
            <person name="Qu J."/>
            <person name="Jiang H."/>
            <person name="Jhangiani S.N."/>
            <person name="Agravi P."/>
            <person name="Goodspeed R."/>
            <person name="Gross S."/>
            <person name="Mandapat C."/>
            <person name="Jackson L."/>
            <person name="Mathew T."/>
            <person name="Pu L."/>
            <person name="Thornton R."/>
            <person name="Saada N."/>
            <person name="Wilczek-Boney K.B."/>
            <person name="Lee S."/>
            <person name="Kovar C."/>
            <person name="Wu Y."/>
            <person name="Scherer S.E."/>
            <person name="Worley K.C."/>
            <person name="Muzny D.M."/>
            <person name="Gibbs R."/>
        </authorList>
    </citation>
    <scope>NUCLEOTIDE SEQUENCE</scope>
    <source>
        <strain evidence="4">Brora</strain>
    </source>
</reference>
<dbReference type="PRINTS" id="PR00219">
    <property type="entry name" value="SYNAPTOBREVN"/>
</dbReference>
<dbReference type="OMA" id="LDIMVLY"/>
<dbReference type="EMBL" id="JH431939">
    <property type="status" value="NOT_ANNOTATED_CDS"/>
    <property type="molecule type" value="Genomic_DNA"/>
</dbReference>
<protein>
    <recommendedName>
        <fullName evidence="2">V-SNARE coiled-coil homology domain-containing protein</fullName>
    </recommendedName>
</protein>
<dbReference type="PROSITE" id="PS50892">
    <property type="entry name" value="V_SNARE"/>
    <property type="match status" value="1"/>
</dbReference>
<proteinExistence type="predicted"/>
<dbReference type="Pfam" id="PF00957">
    <property type="entry name" value="Synaptobrevin"/>
    <property type="match status" value="1"/>
</dbReference>
<dbReference type="SUPFAM" id="SSF58038">
    <property type="entry name" value="SNARE fusion complex"/>
    <property type="match status" value="1"/>
</dbReference>
<evidence type="ECO:0000313" key="4">
    <source>
        <dbReference type="Proteomes" id="UP000014500"/>
    </source>
</evidence>
<evidence type="ECO:0000313" key="3">
    <source>
        <dbReference type="EnsemblMetazoa" id="SMAR009724-PA"/>
    </source>
</evidence>
<dbReference type="PANTHER" id="PTHR46897:SF1">
    <property type="entry name" value="VESICLE-ASSOCIATED MEMBRANE PROTEIN 4"/>
    <property type="match status" value="1"/>
</dbReference>
<keyword evidence="4" id="KW-1185">Reference proteome</keyword>
<reference evidence="3" key="2">
    <citation type="submission" date="2015-02" db="UniProtKB">
        <authorList>
            <consortium name="EnsemblMetazoa"/>
        </authorList>
    </citation>
    <scope>IDENTIFICATION</scope>
</reference>
<dbReference type="PhylomeDB" id="T1J7R9"/>
<organism evidence="3 4">
    <name type="scientific">Strigamia maritima</name>
    <name type="common">European centipede</name>
    <name type="synonym">Geophilus maritimus</name>
    <dbReference type="NCBI Taxonomy" id="126957"/>
    <lineage>
        <taxon>Eukaryota</taxon>
        <taxon>Metazoa</taxon>
        <taxon>Ecdysozoa</taxon>
        <taxon>Arthropoda</taxon>
        <taxon>Myriapoda</taxon>
        <taxon>Chilopoda</taxon>
        <taxon>Pleurostigmophora</taxon>
        <taxon>Geophilomorpha</taxon>
        <taxon>Linotaeniidae</taxon>
        <taxon>Strigamia</taxon>
    </lineage>
</organism>
<dbReference type="Gene3D" id="1.20.5.110">
    <property type="match status" value="1"/>
</dbReference>
<dbReference type="InterPro" id="IPR001388">
    <property type="entry name" value="Synaptobrevin-like"/>
</dbReference>